<organism evidence="8 9">
    <name type="scientific">Macrophomina phaseolina (strain MS6)</name>
    <name type="common">Charcoal rot fungus</name>
    <dbReference type="NCBI Taxonomy" id="1126212"/>
    <lineage>
        <taxon>Eukaryota</taxon>
        <taxon>Fungi</taxon>
        <taxon>Dikarya</taxon>
        <taxon>Ascomycota</taxon>
        <taxon>Pezizomycotina</taxon>
        <taxon>Dothideomycetes</taxon>
        <taxon>Dothideomycetes incertae sedis</taxon>
        <taxon>Botryosphaeriales</taxon>
        <taxon>Botryosphaeriaceae</taxon>
        <taxon>Macrophomina</taxon>
    </lineage>
</organism>
<protein>
    <recommendedName>
        <fullName evidence="7">Rhodopsin domain-containing protein</fullName>
    </recommendedName>
</protein>
<feature type="transmembrane region" description="Helical" evidence="6">
    <location>
        <begin position="224"/>
        <end position="244"/>
    </location>
</feature>
<feature type="transmembrane region" description="Helical" evidence="6">
    <location>
        <begin position="111"/>
        <end position="132"/>
    </location>
</feature>
<comment type="subcellular location">
    <subcellularLocation>
        <location evidence="1">Membrane</location>
        <topology evidence="1">Multi-pass membrane protein</topology>
    </subcellularLocation>
</comment>
<feature type="domain" description="Rhodopsin" evidence="7">
    <location>
        <begin position="27"/>
        <end position="246"/>
    </location>
</feature>
<dbReference type="OrthoDB" id="2988756at2759"/>
<dbReference type="VEuPathDB" id="FungiDB:MPH_13290"/>
<dbReference type="AlphaFoldDB" id="K2QIL4"/>
<dbReference type="Proteomes" id="UP000007129">
    <property type="component" value="Unassembled WGS sequence"/>
</dbReference>
<evidence type="ECO:0000256" key="1">
    <source>
        <dbReference type="ARBA" id="ARBA00004141"/>
    </source>
</evidence>
<gene>
    <name evidence="8" type="ORF">MPH_13290</name>
</gene>
<comment type="caution">
    <text evidence="8">The sequence shown here is derived from an EMBL/GenBank/DDBJ whole genome shotgun (WGS) entry which is preliminary data.</text>
</comment>
<dbReference type="Pfam" id="PF20684">
    <property type="entry name" value="Fung_rhodopsin"/>
    <property type="match status" value="1"/>
</dbReference>
<sequence length="357" mass="40066">MDLNPAQKDFMREQWVEYSIMMFFLALRFYARWKVVGFLNFSWDDLFAGFSMVFTTSGSVLLQLILHYGDISAFDENSIKLLSPAQITAAVKGSKISIAAWISAGTKQHKWVKIIAVVCALSWLALILFILCRCTPISMAWHVPGDRPRCLGIYRLILTIMILNVTNDIGLVFIIANLLWLAKIPLRRKLLIVLLLSSSFFIIACALLRGLLARGQNLTSMRWGTREILVSIIVISIPPIVPLFSKPAKAGYSYEHYTSRGLRGNSMSSNGQKPIPLRDIGPERCGTSARDVEERSFGSSKELIGDYNIDHGKRMNVTTEIDISDSDPLREPRAISEEGSCSRINSCERLENPPIIH</sequence>
<keyword evidence="2 6" id="KW-0812">Transmembrane</keyword>
<evidence type="ECO:0000256" key="5">
    <source>
        <dbReference type="ARBA" id="ARBA00038359"/>
    </source>
</evidence>
<feature type="transmembrane region" description="Helical" evidence="6">
    <location>
        <begin position="190"/>
        <end position="212"/>
    </location>
</feature>
<keyword evidence="3 6" id="KW-1133">Transmembrane helix</keyword>
<evidence type="ECO:0000259" key="7">
    <source>
        <dbReference type="Pfam" id="PF20684"/>
    </source>
</evidence>
<evidence type="ECO:0000313" key="8">
    <source>
        <dbReference type="EMBL" id="EKG09646.1"/>
    </source>
</evidence>
<dbReference type="HOGENOM" id="CLU_019101_0_0_1"/>
<name>K2QIL4_MACPH</name>
<proteinExistence type="inferred from homology"/>
<evidence type="ECO:0000256" key="6">
    <source>
        <dbReference type="SAM" id="Phobius"/>
    </source>
</evidence>
<dbReference type="PANTHER" id="PTHR33048">
    <property type="entry name" value="PTH11-LIKE INTEGRAL MEMBRANE PROTEIN (AFU_ORTHOLOGUE AFUA_5G11245)"/>
    <property type="match status" value="1"/>
</dbReference>
<feature type="transmembrane region" description="Helical" evidence="6">
    <location>
        <begin position="15"/>
        <end position="31"/>
    </location>
</feature>
<evidence type="ECO:0000256" key="3">
    <source>
        <dbReference type="ARBA" id="ARBA00022989"/>
    </source>
</evidence>
<dbReference type="EMBL" id="AHHD01000582">
    <property type="protein sequence ID" value="EKG09646.1"/>
    <property type="molecule type" value="Genomic_DNA"/>
</dbReference>
<accession>K2QIL4</accession>
<evidence type="ECO:0000256" key="2">
    <source>
        <dbReference type="ARBA" id="ARBA00022692"/>
    </source>
</evidence>
<dbReference type="InParanoid" id="K2QIL4"/>
<reference evidence="8 9" key="1">
    <citation type="journal article" date="2012" name="BMC Genomics">
        <title>Tools to kill: Genome of one of the most destructive plant pathogenic fungi Macrophomina phaseolina.</title>
        <authorList>
            <person name="Islam M.S."/>
            <person name="Haque M.S."/>
            <person name="Islam M.M."/>
            <person name="Emdad E.M."/>
            <person name="Halim A."/>
            <person name="Hossen Q.M.M."/>
            <person name="Hossain M.Z."/>
            <person name="Ahmed B."/>
            <person name="Rahim S."/>
            <person name="Rahman M.S."/>
            <person name="Alam M.M."/>
            <person name="Hou S."/>
            <person name="Wan X."/>
            <person name="Saito J.A."/>
            <person name="Alam M."/>
        </authorList>
    </citation>
    <scope>NUCLEOTIDE SEQUENCE [LARGE SCALE GENOMIC DNA]</scope>
    <source>
        <strain evidence="8 9">MS6</strain>
    </source>
</reference>
<dbReference type="PANTHER" id="PTHR33048:SF152">
    <property type="entry name" value="INTEGRAL MEMBRANE PROTEIN"/>
    <property type="match status" value="1"/>
</dbReference>
<feature type="transmembrane region" description="Helical" evidence="6">
    <location>
        <begin position="43"/>
        <end position="66"/>
    </location>
</feature>
<evidence type="ECO:0000256" key="4">
    <source>
        <dbReference type="ARBA" id="ARBA00023136"/>
    </source>
</evidence>
<keyword evidence="4 6" id="KW-0472">Membrane</keyword>
<dbReference type="InterPro" id="IPR049326">
    <property type="entry name" value="Rhodopsin_dom_fungi"/>
</dbReference>
<dbReference type="STRING" id="1126212.K2QIL4"/>
<dbReference type="InterPro" id="IPR052337">
    <property type="entry name" value="SAT4-like"/>
</dbReference>
<dbReference type="eggNOG" id="ENOG502SH4E">
    <property type="taxonomic scope" value="Eukaryota"/>
</dbReference>
<feature type="transmembrane region" description="Helical" evidence="6">
    <location>
        <begin position="153"/>
        <end position="178"/>
    </location>
</feature>
<evidence type="ECO:0000313" key="9">
    <source>
        <dbReference type="Proteomes" id="UP000007129"/>
    </source>
</evidence>
<comment type="similarity">
    <text evidence="5">Belongs to the SAT4 family.</text>
</comment>
<dbReference type="GO" id="GO:0016020">
    <property type="term" value="C:membrane"/>
    <property type="evidence" value="ECO:0007669"/>
    <property type="project" value="UniProtKB-SubCell"/>
</dbReference>